<feature type="domain" description="Phage tail lysozyme" evidence="2">
    <location>
        <begin position="166"/>
        <end position="305"/>
    </location>
</feature>
<protein>
    <recommendedName>
        <fullName evidence="2">Phage tail lysozyme domain-containing protein</fullName>
    </recommendedName>
</protein>
<dbReference type="InterPro" id="IPR041219">
    <property type="entry name" value="Phage_lysozyme2"/>
</dbReference>
<name>A0A6J7X207_9CAUD</name>
<dbReference type="Gene3D" id="2.40.50.260">
    <property type="entry name" value="Nucleic acid-binding protein domain"/>
    <property type="match status" value="1"/>
</dbReference>
<evidence type="ECO:0000259" key="2">
    <source>
        <dbReference type="Pfam" id="PF18013"/>
    </source>
</evidence>
<dbReference type="Gene3D" id="1.10.530.10">
    <property type="match status" value="1"/>
</dbReference>
<dbReference type="SUPFAM" id="SSF69255">
    <property type="entry name" value="gp5 N-terminal domain-like"/>
    <property type="match status" value="1"/>
</dbReference>
<organism evidence="3">
    <name type="scientific">uncultured Caudovirales phage</name>
    <dbReference type="NCBI Taxonomy" id="2100421"/>
    <lineage>
        <taxon>Viruses</taxon>
        <taxon>Duplodnaviria</taxon>
        <taxon>Heunggongvirae</taxon>
        <taxon>Uroviricota</taxon>
        <taxon>Caudoviricetes</taxon>
        <taxon>Peduoviridae</taxon>
        <taxon>Maltschvirus</taxon>
        <taxon>Maltschvirus maltsch</taxon>
    </lineage>
</organism>
<reference evidence="3" key="1">
    <citation type="submission" date="2020-05" db="EMBL/GenBank/DDBJ databases">
        <authorList>
            <person name="Chiriac C."/>
            <person name="Salcher M."/>
            <person name="Ghai R."/>
            <person name="Kavagutti S V."/>
        </authorList>
    </citation>
    <scope>NUCLEOTIDE SEQUENCE</scope>
</reference>
<evidence type="ECO:0000256" key="1">
    <source>
        <dbReference type="SAM" id="MobiDB-lite"/>
    </source>
</evidence>
<feature type="compositionally biased region" description="Polar residues" evidence="1">
    <location>
        <begin position="104"/>
        <end position="124"/>
    </location>
</feature>
<sequence>MIDSDFYGDRYRWFTGVVKDIGDDRSRVRVRIFGIHHTEDLEKVSDGDLPWALVLYPTTGGQTSGGNASHNLTPGTWVVGFFMDGNDSQQPIVIGVINGGRGSVDTSPPATNNDPTNPISQVSDPAQAAIDHPAENQTPTTQLEGGSNVQKVYNYFWQKISQEGSSSGDLKAIVSAIVGNFQQEAGKNIDPQAYNPSDKGEASYGIAQWRAGKYDRYTPLLKFCGISSQVKPPNLPPLEKQLDFVWHEFHTTERSAYNKLLAATTIQDATAGIIHFERDESYKRGTVDRTNRSYIAKLNNARNIYSSISYTGSSTSKSPSA</sequence>
<accession>A0A6J7X207</accession>
<evidence type="ECO:0000313" key="3">
    <source>
        <dbReference type="EMBL" id="CAB5221323.1"/>
    </source>
</evidence>
<proteinExistence type="predicted"/>
<gene>
    <name evidence="3" type="ORF">UFOVP245_126</name>
</gene>
<dbReference type="Pfam" id="PF18013">
    <property type="entry name" value="Phage_lysozyme2"/>
    <property type="match status" value="1"/>
</dbReference>
<feature type="region of interest" description="Disordered" evidence="1">
    <location>
        <begin position="99"/>
        <end position="127"/>
    </location>
</feature>
<dbReference type="EMBL" id="LR798287">
    <property type="protein sequence ID" value="CAB5221323.1"/>
    <property type="molecule type" value="Genomic_DNA"/>
</dbReference>